<dbReference type="EMBL" id="VRMG01000006">
    <property type="protein sequence ID" value="TXN30640.1"/>
    <property type="molecule type" value="Genomic_DNA"/>
</dbReference>
<gene>
    <name evidence="1" type="ORF">FVP33_08965</name>
</gene>
<dbReference type="RefSeq" id="WP_147783322.1">
    <property type="nucleotide sequence ID" value="NZ_VRMG01000006.1"/>
</dbReference>
<name>A0A5C8USY4_9MICO</name>
<keyword evidence="2" id="KW-1185">Reference proteome</keyword>
<protein>
    <submittedName>
        <fullName evidence="1">Uncharacterized protein</fullName>
    </submittedName>
</protein>
<comment type="caution">
    <text evidence="1">The sequence shown here is derived from an EMBL/GenBank/DDBJ whole genome shotgun (WGS) entry which is preliminary data.</text>
</comment>
<evidence type="ECO:0000313" key="1">
    <source>
        <dbReference type="EMBL" id="TXN30640.1"/>
    </source>
</evidence>
<accession>A0A5C8USY4</accession>
<proteinExistence type="predicted"/>
<organism evidence="1 2">
    <name type="scientific">Lacisediminihabitans profunda</name>
    <dbReference type="NCBI Taxonomy" id="2594790"/>
    <lineage>
        <taxon>Bacteria</taxon>
        <taxon>Bacillati</taxon>
        <taxon>Actinomycetota</taxon>
        <taxon>Actinomycetes</taxon>
        <taxon>Micrococcales</taxon>
        <taxon>Microbacteriaceae</taxon>
        <taxon>Lacisediminihabitans</taxon>
    </lineage>
</organism>
<evidence type="ECO:0000313" key="2">
    <source>
        <dbReference type="Proteomes" id="UP000321379"/>
    </source>
</evidence>
<sequence length="258" mass="28282">MTDFSLRLPSTRFRAVLNLGEKRAASIALPPRFSKPELFADWDDDEATSAIYVAFDDGQLHLECRGSDVAYHFHRGEDEASDTSPWPAADTAVLVEWGTTLALGFHELMPDLMDEIEEAGAWHDAGYSIYVCETEPAQLDLLEVEVEGELLTLPWLGAGHVDNEHIDGDNHPIALLWTPGTDEPDQPIAEAWLDPTTEHPVTRALPGVDWDAVGLPADEVQSWLEGIYLNHHVIPDAQSALLAAVLERMAGVDGVDAS</sequence>
<reference evidence="1 2" key="1">
    <citation type="submission" date="2019-08" db="EMBL/GenBank/DDBJ databases">
        <title>Bacterial whole genome sequence for Glaciihabitans sp. CHu50b-6-2.</title>
        <authorList>
            <person name="Jin L."/>
        </authorList>
    </citation>
    <scope>NUCLEOTIDE SEQUENCE [LARGE SCALE GENOMIC DNA]</scope>
    <source>
        <strain evidence="1 2">CHu50b-6-2</strain>
    </source>
</reference>
<dbReference type="Proteomes" id="UP000321379">
    <property type="component" value="Unassembled WGS sequence"/>
</dbReference>
<dbReference type="AlphaFoldDB" id="A0A5C8USY4"/>